<reference evidence="2" key="1">
    <citation type="journal article" date="2023" name="Science">
        <title>Genome structures resolve the early diversification of teleost fishes.</title>
        <authorList>
            <person name="Parey E."/>
            <person name="Louis A."/>
            <person name="Montfort J."/>
            <person name="Bouchez O."/>
            <person name="Roques C."/>
            <person name="Iampietro C."/>
            <person name="Lluch J."/>
            <person name="Castinel A."/>
            <person name="Donnadieu C."/>
            <person name="Desvignes T."/>
            <person name="Floi Bucao C."/>
            <person name="Jouanno E."/>
            <person name="Wen M."/>
            <person name="Mejri S."/>
            <person name="Dirks R."/>
            <person name="Jansen H."/>
            <person name="Henkel C."/>
            <person name="Chen W.J."/>
            <person name="Zahm M."/>
            <person name="Cabau C."/>
            <person name="Klopp C."/>
            <person name="Thompson A.W."/>
            <person name="Robinson-Rechavi M."/>
            <person name="Braasch I."/>
            <person name="Lecointre G."/>
            <person name="Bobe J."/>
            <person name="Postlethwait J.H."/>
            <person name="Berthelot C."/>
            <person name="Roest Crollius H."/>
            <person name="Guiguen Y."/>
        </authorList>
    </citation>
    <scope>NUCLEOTIDE SEQUENCE</scope>
    <source>
        <strain evidence="2">WJC10195</strain>
    </source>
</reference>
<organism evidence="2 3">
    <name type="scientific">Synaphobranchus kaupii</name>
    <name type="common">Kaup's arrowtooth eel</name>
    <dbReference type="NCBI Taxonomy" id="118154"/>
    <lineage>
        <taxon>Eukaryota</taxon>
        <taxon>Metazoa</taxon>
        <taxon>Chordata</taxon>
        <taxon>Craniata</taxon>
        <taxon>Vertebrata</taxon>
        <taxon>Euteleostomi</taxon>
        <taxon>Actinopterygii</taxon>
        <taxon>Neopterygii</taxon>
        <taxon>Teleostei</taxon>
        <taxon>Anguilliformes</taxon>
        <taxon>Synaphobranchidae</taxon>
        <taxon>Synaphobranchus</taxon>
    </lineage>
</organism>
<dbReference type="EMBL" id="JAINUF010000010">
    <property type="protein sequence ID" value="KAJ8348111.1"/>
    <property type="molecule type" value="Genomic_DNA"/>
</dbReference>
<keyword evidence="3" id="KW-1185">Reference proteome</keyword>
<evidence type="ECO:0000313" key="3">
    <source>
        <dbReference type="Proteomes" id="UP001152622"/>
    </source>
</evidence>
<evidence type="ECO:0000313" key="2">
    <source>
        <dbReference type="EMBL" id="KAJ8348111.1"/>
    </source>
</evidence>
<name>A0A9Q1EZM3_SYNKA</name>
<proteinExistence type="predicted"/>
<dbReference type="Proteomes" id="UP001152622">
    <property type="component" value="Chromosome 10"/>
</dbReference>
<dbReference type="AlphaFoldDB" id="A0A9Q1EZM3"/>
<evidence type="ECO:0000256" key="1">
    <source>
        <dbReference type="SAM" id="MobiDB-lite"/>
    </source>
</evidence>
<gene>
    <name evidence="2" type="ORF">SKAU_G00267000</name>
</gene>
<feature type="region of interest" description="Disordered" evidence="1">
    <location>
        <begin position="76"/>
        <end position="96"/>
    </location>
</feature>
<sequence length="96" mass="10431">MGRARASRCPSPADCCMGRSVTLSAFPAPLACQRPSRIRMFLYVRTMQAARDHMSGHLGGCGLWMPGRYAAIGRSVPMGRRSSPTPSRSVAFPLTF</sequence>
<comment type="caution">
    <text evidence="2">The sequence shown here is derived from an EMBL/GenBank/DDBJ whole genome shotgun (WGS) entry which is preliminary data.</text>
</comment>
<protein>
    <submittedName>
        <fullName evidence="2">Uncharacterized protein</fullName>
    </submittedName>
</protein>
<accession>A0A9Q1EZM3</accession>